<dbReference type="SUPFAM" id="SSF101898">
    <property type="entry name" value="NHL repeat"/>
    <property type="match status" value="1"/>
</dbReference>
<dbReference type="Proteomes" id="UP001064489">
    <property type="component" value="Chromosome 7"/>
</dbReference>
<evidence type="ECO:0000313" key="3">
    <source>
        <dbReference type="Proteomes" id="UP001064489"/>
    </source>
</evidence>
<evidence type="ECO:0000256" key="1">
    <source>
        <dbReference type="SAM" id="SignalP"/>
    </source>
</evidence>
<dbReference type="InterPro" id="IPR011042">
    <property type="entry name" value="6-blade_b-propeller_TolB-like"/>
</dbReference>
<organism evidence="2 3">
    <name type="scientific">Acer negundo</name>
    <name type="common">Box elder</name>
    <dbReference type="NCBI Taxonomy" id="4023"/>
    <lineage>
        <taxon>Eukaryota</taxon>
        <taxon>Viridiplantae</taxon>
        <taxon>Streptophyta</taxon>
        <taxon>Embryophyta</taxon>
        <taxon>Tracheophyta</taxon>
        <taxon>Spermatophyta</taxon>
        <taxon>Magnoliopsida</taxon>
        <taxon>eudicotyledons</taxon>
        <taxon>Gunneridae</taxon>
        <taxon>Pentapetalae</taxon>
        <taxon>rosids</taxon>
        <taxon>malvids</taxon>
        <taxon>Sapindales</taxon>
        <taxon>Sapindaceae</taxon>
        <taxon>Hippocastanoideae</taxon>
        <taxon>Acereae</taxon>
        <taxon>Acer</taxon>
    </lineage>
</organism>
<feature type="chain" id="PRO_5042097913" evidence="1">
    <location>
        <begin position="30"/>
        <end position="474"/>
    </location>
</feature>
<dbReference type="AlphaFoldDB" id="A0AAD5ITP7"/>
<dbReference type="InterPro" id="IPR053224">
    <property type="entry name" value="Sensory_adhesion_molecule"/>
</dbReference>
<accession>A0AAD5ITP7</accession>
<gene>
    <name evidence="2" type="ORF">LWI28_026582</name>
</gene>
<reference evidence="2" key="2">
    <citation type="submission" date="2023-02" db="EMBL/GenBank/DDBJ databases">
        <authorList>
            <person name="Swenson N.G."/>
            <person name="Wegrzyn J.L."/>
            <person name="Mcevoy S.L."/>
        </authorList>
    </citation>
    <scope>NUCLEOTIDE SEQUENCE</scope>
    <source>
        <strain evidence="2">91603</strain>
        <tissue evidence="2">Leaf</tissue>
    </source>
</reference>
<comment type="caution">
    <text evidence="2">The sequence shown here is derived from an EMBL/GenBank/DDBJ whole genome shotgun (WGS) entry which is preliminary data.</text>
</comment>
<dbReference type="EMBL" id="JAJSOW010000104">
    <property type="protein sequence ID" value="KAI9170344.1"/>
    <property type="molecule type" value="Genomic_DNA"/>
</dbReference>
<dbReference type="FunFam" id="2.120.10.30:FF:000089">
    <property type="entry name" value="Calcium-dependent phosphotriesterase superfamily protein"/>
    <property type="match status" value="1"/>
</dbReference>
<keyword evidence="3" id="KW-1185">Reference proteome</keyword>
<dbReference type="GO" id="GO:0005783">
    <property type="term" value="C:endoplasmic reticulum"/>
    <property type="evidence" value="ECO:0007669"/>
    <property type="project" value="TreeGrafter"/>
</dbReference>
<evidence type="ECO:0000313" key="2">
    <source>
        <dbReference type="EMBL" id="KAI9170344.1"/>
    </source>
</evidence>
<sequence>MSSLIKSKLLRFFLFVFLIYIAPTPTTDASRSPHVINFRSPNLYPEGLAWDPSAQHFVVGSLLHCSLHSVSDAGVAQTLISDPDLPVNATVLGLALDRTNKRILAVIQSAPPLPTFNALAAYDLRTRQRVFLALLDDSEGESAGKATTTTRPAANDVAVDFRGNAYVTNSAANFIWKVDKEGAASVFSRSPAFTAHPLAVERHARLSECGLNGIAYVSKGYLLVVQSNTGKMFKVNAEDGNARLVLLTEELVGADDIAIRKDGVVLVASIHTLWFLKSHDSWGEAVVYDKTALEEEKLATSVAVGDDDRAYVLYGHVIEGIMGNVGREEFSIVEVRSSKDSEDENIWLFVLIGLGVFLKMNGNLERWAVQVRRDSIRPKNERDTSYADNVKSNNQHDPYYKYMPSVWQIVWSMVCFMSKNVHVFLGHLWEANIYTNTSLHTHRIAVRSKEWLLPPQKFSDKFAVLGEDGTIILL</sequence>
<feature type="signal peptide" evidence="1">
    <location>
        <begin position="1"/>
        <end position="29"/>
    </location>
</feature>
<keyword evidence="1" id="KW-0732">Signal</keyword>
<proteinExistence type="predicted"/>
<name>A0AAD5ITP7_ACENE</name>
<dbReference type="Gene3D" id="2.120.10.30">
    <property type="entry name" value="TolB, C-terminal domain"/>
    <property type="match status" value="1"/>
</dbReference>
<dbReference type="PANTHER" id="PTHR31460:SF3">
    <property type="entry name" value="MESOCENTIN"/>
    <property type="match status" value="1"/>
</dbReference>
<reference evidence="2" key="1">
    <citation type="journal article" date="2022" name="Plant J.">
        <title>Strategies of tolerance reflected in two North American maple genomes.</title>
        <authorList>
            <person name="McEvoy S.L."/>
            <person name="Sezen U.U."/>
            <person name="Trouern-Trend A."/>
            <person name="McMahon S.M."/>
            <person name="Schaberg P.G."/>
            <person name="Yang J."/>
            <person name="Wegrzyn J.L."/>
            <person name="Swenson N.G."/>
        </authorList>
    </citation>
    <scope>NUCLEOTIDE SEQUENCE</scope>
    <source>
        <strain evidence="2">91603</strain>
    </source>
</reference>
<protein>
    <submittedName>
        <fullName evidence="2">Uncharacterized protein</fullName>
    </submittedName>
</protein>
<dbReference type="PANTHER" id="PTHR31460">
    <property type="match status" value="1"/>
</dbReference>